<gene>
    <name evidence="2" type="ORF">RHTO0S_12e01508g</name>
</gene>
<keyword evidence="1" id="KW-1133">Transmembrane helix</keyword>
<protein>
    <submittedName>
        <fullName evidence="2">RHTO0S12e01508g1_1</fullName>
    </submittedName>
</protein>
<evidence type="ECO:0000256" key="1">
    <source>
        <dbReference type="SAM" id="Phobius"/>
    </source>
</evidence>
<feature type="transmembrane region" description="Helical" evidence="1">
    <location>
        <begin position="46"/>
        <end position="70"/>
    </location>
</feature>
<dbReference type="OrthoDB" id="2534095at2759"/>
<organism evidence="2">
    <name type="scientific">Rhodotorula toruloides</name>
    <name type="common">Yeast</name>
    <name type="synonym">Rhodosporidium toruloides</name>
    <dbReference type="NCBI Taxonomy" id="5286"/>
    <lineage>
        <taxon>Eukaryota</taxon>
        <taxon>Fungi</taxon>
        <taxon>Dikarya</taxon>
        <taxon>Basidiomycota</taxon>
        <taxon>Pucciniomycotina</taxon>
        <taxon>Microbotryomycetes</taxon>
        <taxon>Sporidiobolales</taxon>
        <taxon>Sporidiobolaceae</taxon>
        <taxon>Rhodotorula</taxon>
    </lineage>
</organism>
<accession>A0A061BA25</accession>
<sequence length="371" mass="41177">MAQRRSSEDVDLEMEGLLEEQVAWTRSPNVSSPSWKISTASTPLRVFALAGIVFLLGIAVMGVSSLGGSIGKTGRIYMRDGGIGEEGIGSAIQRFKESIVLSQALDSHLILTDRPSEHGYSTSDILNRRYLDAAKNVDLSRACNLGDYLPWHRRDELAHGWCAHGPADDPSQVEIAELARQMQHCTVILDARRDEVHEDMNGCLHSWLRDRIGGIPRRSWNARRVTVGVHIRWGDAAGQFRGSISIENINRLLRDIRNKFGSGNVDVSLVMEQHDVAILRQIDTPKYRLVDSGDSLADMKRLADNNIMLVAESSYAATAHLLAPPGLTIGQIEHPKYDNTTAFGRDFVSLERYTPAWLDKVESLVQGRLLS</sequence>
<name>A0A061BA25_RHOTO</name>
<evidence type="ECO:0000313" key="2">
    <source>
        <dbReference type="EMBL" id="CDR46198.1"/>
    </source>
</evidence>
<dbReference type="AlphaFoldDB" id="A0A061BA25"/>
<proteinExistence type="predicted"/>
<keyword evidence="1" id="KW-0472">Membrane</keyword>
<keyword evidence="1" id="KW-0812">Transmembrane</keyword>
<dbReference type="EMBL" id="LK052947">
    <property type="protein sequence ID" value="CDR46198.1"/>
    <property type="molecule type" value="Genomic_DNA"/>
</dbReference>
<reference evidence="2" key="1">
    <citation type="journal article" date="2014" name="Genome Announc.">
        <title>Draft genome sequence of Rhodosporidium toruloides CECT1137, an oleaginous yeast of biotechnological interest.</title>
        <authorList>
            <person name="Morin N."/>
            <person name="Calcas X."/>
            <person name="Devillers H."/>
            <person name="Durrens P."/>
            <person name="Sherman D.J."/>
            <person name="Nicaud J.-M."/>
            <person name="Neuveglise C."/>
        </authorList>
    </citation>
    <scope>NUCLEOTIDE SEQUENCE</scope>
    <source>
        <strain evidence="2">CECT1137</strain>
    </source>
</reference>